<protein>
    <submittedName>
        <fullName evidence="2">Uncharacterized protein</fullName>
    </submittedName>
</protein>
<dbReference type="EMBL" id="OKRB01000078">
    <property type="protein sequence ID" value="SPE19251.1"/>
    <property type="molecule type" value="Genomic_DNA"/>
</dbReference>
<feature type="region of interest" description="Disordered" evidence="1">
    <location>
        <begin position="31"/>
        <end position="51"/>
    </location>
</feature>
<dbReference type="Proteomes" id="UP000239735">
    <property type="component" value="Unassembled WGS sequence"/>
</dbReference>
<name>A0A2N9L7P2_9BACT</name>
<reference evidence="3" key="1">
    <citation type="submission" date="2018-02" db="EMBL/GenBank/DDBJ databases">
        <authorList>
            <person name="Hausmann B."/>
        </authorList>
    </citation>
    <scope>NUCLEOTIDE SEQUENCE [LARGE SCALE GENOMIC DNA]</scope>
    <source>
        <strain evidence="3">Peat soil MAG SbA5</strain>
    </source>
</reference>
<evidence type="ECO:0000256" key="1">
    <source>
        <dbReference type="SAM" id="MobiDB-lite"/>
    </source>
</evidence>
<dbReference type="AlphaFoldDB" id="A0A2N9L7P2"/>
<organism evidence="2 3">
    <name type="scientific">Candidatus Sulfuritelmatomonas gaucii</name>
    <dbReference type="NCBI Taxonomy" id="2043161"/>
    <lineage>
        <taxon>Bacteria</taxon>
        <taxon>Pseudomonadati</taxon>
        <taxon>Acidobacteriota</taxon>
        <taxon>Terriglobia</taxon>
        <taxon>Terriglobales</taxon>
        <taxon>Acidobacteriaceae</taxon>
        <taxon>Candidatus Sulfuritelmatomonas</taxon>
    </lineage>
</organism>
<proteinExistence type="predicted"/>
<feature type="compositionally biased region" description="Acidic residues" evidence="1">
    <location>
        <begin position="42"/>
        <end position="51"/>
    </location>
</feature>
<accession>A0A2N9L7P2</accession>
<evidence type="ECO:0000313" key="3">
    <source>
        <dbReference type="Proteomes" id="UP000239735"/>
    </source>
</evidence>
<gene>
    <name evidence="2" type="ORF">SBA5_220097</name>
</gene>
<evidence type="ECO:0000313" key="2">
    <source>
        <dbReference type="EMBL" id="SPE19251.1"/>
    </source>
</evidence>
<sequence>MCAAGYGTVKGRSQSREKTVGAFAVEWQAFDSVPAARHAPAGDDDTNDERS</sequence>